<evidence type="ECO:0000313" key="1">
    <source>
        <dbReference type="EMBL" id="SJN40699.1"/>
    </source>
</evidence>
<reference evidence="1 2" key="1">
    <citation type="submission" date="2017-02" db="EMBL/GenBank/DDBJ databases">
        <authorList>
            <person name="Peterson S.W."/>
        </authorList>
    </citation>
    <scope>NUCLEOTIDE SEQUENCE [LARGE SCALE GENOMIC DNA]</scope>
    <source>
        <strain evidence="1 2">LSP_Lj1</strain>
    </source>
</reference>
<dbReference type="AlphaFoldDB" id="A0A1R4K8T5"/>
<sequence length="41" mass="4460">MPGFGLRSLAERARELGGSFEARNGERGVEITGIIPTQEEK</sequence>
<dbReference type="Proteomes" id="UP000188342">
    <property type="component" value="Unassembled WGS sequence"/>
</dbReference>
<evidence type="ECO:0008006" key="3">
    <source>
        <dbReference type="Google" id="ProtNLM"/>
    </source>
</evidence>
<dbReference type="InterPro" id="IPR036890">
    <property type="entry name" value="HATPase_C_sf"/>
</dbReference>
<dbReference type="STRING" id="1255658.FM114_12275"/>
<evidence type="ECO:0000313" key="2">
    <source>
        <dbReference type="Proteomes" id="UP000188342"/>
    </source>
</evidence>
<name>A0A1R4K8T5_9ACTN</name>
<accession>A0A1R4K8T5</accession>
<organism evidence="1 2">
    <name type="scientific">Luteococcus japonicus LSP_Lj1</name>
    <dbReference type="NCBI Taxonomy" id="1255658"/>
    <lineage>
        <taxon>Bacteria</taxon>
        <taxon>Bacillati</taxon>
        <taxon>Actinomycetota</taxon>
        <taxon>Actinomycetes</taxon>
        <taxon>Propionibacteriales</taxon>
        <taxon>Propionibacteriaceae</taxon>
        <taxon>Luteococcus</taxon>
    </lineage>
</organism>
<gene>
    <name evidence="1" type="ORF">FM114_12275</name>
</gene>
<keyword evidence="2" id="KW-1185">Reference proteome</keyword>
<dbReference type="RefSeq" id="WP_256763801.1">
    <property type="nucleotide sequence ID" value="NZ_FUKQ01000046.1"/>
</dbReference>
<protein>
    <recommendedName>
        <fullName evidence="3">Two-component system sensor kinase</fullName>
    </recommendedName>
</protein>
<dbReference type="EMBL" id="FUKQ01000046">
    <property type="protein sequence ID" value="SJN40699.1"/>
    <property type="molecule type" value="Genomic_DNA"/>
</dbReference>
<dbReference type="Gene3D" id="3.30.565.10">
    <property type="entry name" value="Histidine kinase-like ATPase, C-terminal domain"/>
    <property type="match status" value="1"/>
</dbReference>
<proteinExistence type="predicted"/>